<dbReference type="InterPro" id="IPR003599">
    <property type="entry name" value="Ig_sub"/>
</dbReference>
<dbReference type="InterPro" id="IPR037448">
    <property type="entry name" value="Zig-8"/>
</dbReference>
<dbReference type="InterPro" id="IPR013106">
    <property type="entry name" value="Ig_V-set"/>
</dbReference>
<dbReference type="AlphaFoldDB" id="A0A553NCM5"/>
<comment type="caution">
    <text evidence="3">The sequence shown here is derived from an EMBL/GenBank/DDBJ whole genome shotgun (WGS) entry which is preliminary data.</text>
</comment>
<dbReference type="InterPro" id="IPR036179">
    <property type="entry name" value="Ig-like_dom_sf"/>
</dbReference>
<dbReference type="PROSITE" id="PS50835">
    <property type="entry name" value="IG_LIKE"/>
    <property type="match status" value="2"/>
</dbReference>
<proteinExistence type="predicted"/>
<dbReference type="GO" id="GO:0032589">
    <property type="term" value="C:neuron projection membrane"/>
    <property type="evidence" value="ECO:0007669"/>
    <property type="project" value="TreeGrafter"/>
</dbReference>
<gene>
    <name evidence="3" type="ORF">TCAL_13413</name>
</gene>
<dbReference type="SUPFAM" id="SSF48726">
    <property type="entry name" value="Immunoglobulin"/>
    <property type="match status" value="2"/>
</dbReference>
<dbReference type="Pfam" id="PF07686">
    <property type="entry name" value="V-set"/>
    <property type="match status" value="1"/>
</dbReference>
<dbReference type="CDD" id="cd00096">
    <property type="entry name" value="Ig"/>
    <property type="match status" value="1"/>
</dbReference>
<dbReference type="OMA" id="DCQVNTE"/>
<dbReference type="SMART" id="SM00408">
    <property type="entry name" value="IGc2"/>
    <property type="match status" value="2"/>
</dbReference>
<evidence type="ECO:0000259" key="2">
    <source>
        <dbReference type="PROSITE" id="PS50835"/>
    </source>
</evidence>
<reference evidence="3 4" key="1">
    <citation type="journal article" date="2018" name="Nat. Ecol. Evol.">
        <title>Genomic signatures of mitonuclear coevolution across populations of Tigriopus californicus.</title>
        <authorList>
            <person name="Barreto F.S."/>
            <person name="Watson E.T."/>
            <person name="Lima T.G."/>
            <person name="Willett C.S."/>
            <person name="Edmands S."/>
            <person name="Li W."/>
            <person name="Burton R.S."/>
        </authorList>
    </citation>
    <scope>NUCLEOTIDE SEQUENCE [LARGE SCALE GENOMIC DNA]</scope>
    <source>
        <strain evidence="3 4">San Diego</strain>
    </source>
</reference>
<dbReference type="PANTHER" id="PTHR23279">
    <property type="entry name" value="DEFECTIVE PROBOSCIS EXTENSION RESPONSE DPR -RELATED"/>
    <property type="match status" value="1"/>
</dbReference>
<feature type="domain" description="Ig-like" evidence="2">
    <location>
        <begin position="173"/>
        <end position="265"/>
    </location>
</feature>
<feature type="domain" description="Ig-like" evidence="2">
    <location>
        <begin position="34"/>
        <end position="137"/>
    </location>
</feature>
<dbReference type="Proteomes" id="UP000318571">
    <property type="component" value="Chromosome 10"/>
</dbReference>
<evidence type="ECO:0000313" key="3">
    <source>
        <dbReference type="EMBL" id="TRY63194.1"/>
    </source>
</evidence>
<dbReference type="InterPro" id="IPR007110">
    <property type="entry name" value="Ig-like_dom"/>
</dbReference>
<protein>
    <recommendedName>
        <fullName evidence="2">Ig-like domain-containing protein</fullName>
    </recommendedName>
</protein>
<dbReference type="Gene3D" id="2.60.40.10">
    <property type="entry name" value="Immunoglobulins"/>
    <property type="match status" value="2"/>
</dbReference>
<dbReference type="EMBL" id="VCGU01000458">
    <property type="protein sequence ID" value="TRY63194.1"/>
    <property type="molecule type" value="Genomic_DNA"/>
</dbReference>
<evidence type="ECO:0000313" key="4">
    <source>
        <dbReference type="Proteomes" id="UP000318571"/>
    </source>
</evidence>
<accession>A0A553NCM5</accession>
<sequence>MDGSRSPWDWQGGNVRYSTVQTDSSQDLPNDSDPISLEVTTNVTVFEGETVHLPCRVRNLGEYTVSWMRGRDMSVVSVGHVTFSSDKRYHVVHVPRPRLNAADWNLEIKDVSQKDSGWYDCQVNTEPKISNKSYLVVQERLPWMLEGISRKLQDAPARSRETVSELFSSTTDPFASISGPPMIRMPVGHILTLECTLSRLPAPPSNFYWTHNEAVITPKDRSGVSLESEKLSGVSHSKIVIVDLKPEDAGTYACISDLTPTAQVQVVIGKDEEKGADIVLGNRTQRAKAEGWEPKTAPVVSSVSNVT</sequence>
<dbReference type="Pfam" id="PF13927">
    <property type="entry name" value="Ig_3"/>
    <property type="match status" value="1"/>
</dbReference>
<keyword evidence="4" id="KW-1185">Reference proteome</keyword>
<dbReference type="InterPro" id="IPR013783">
    <property type="entry name" value="Ig-like_fold"/>
</dbReference>
<evidence type="ECO:0000256" key="1">
    <source>
        <dbReference type="SAM" id="MobiDB-lite"/>
    </source>
</evidence>
<dbReference type="GO" id="GO:0050808">
    <property type="term" value="P:synapse organization"/>
    <property type="evidence" value="ECO:0007669"/>
    <property type="project" value="TreeGrafter"/>
</dbReference>
<dbReference type="PANTHER" id="PTHR23279:SF41">
    <property type="entry name" value="DEFECTIVE PROBOSCIS EXTENSION RESPONSE 4-RELATED"/>
    <property type="match status" value="1"/>
</dbReference>
<dbReference type="SMART" id="SM00409">
    <property type="entry name" value="IG"/>
    <property type="match status" value="2"/>
</dbReference>
<organism evidence="3 4">
    <name type="scientific">Tigriopus californicus</name>
    <name type="common">Marine copepod</name>
    <dbReference type="NCBI Taxonomy" id="6832"/>
    <lineage>
        <taxon>Eukaryota</taxon>
        <taxon>Metazoa</taxon>
        <taxon>Ecdysozoa</taxon>
        <taxon>Arthropoda</taxon>
        <taxon>Crustacea</taxon>
        <taxon>Multicrustacea</taxon>
        <taxon>Hexanauplia</taxon>
        <taxon>Copepoda</taxon>
        <taxon>Harpacticoida</taxon>
        <taxon>Harpacticidae</taxon>
        <taxon>Tigriopus</taxon>
    </lineage>
</organism>
<dbReference type="STRING" id="6832.A0A553NCM5"/>
<feature type="compositionally biased region" description="Polar residues" evidence="1">
    <location>
        <begin position="16"/>
        <end position="29"/>
    </location>
</feature>
<dbReference type="InterPro" id="IPR003598">
    <property type="entry name" value="Ig_sub2"/>
</dbReference>
<name>A0A553NCM5_TIGCA</name>
<feature type="region of interest" description="Disordered" evidence="1">
    <location>
        <begin position="1"/>
        <end position="34"/>
    </location>
</feature>